<protein>
    <submittedName>
        <fullName evidence="2">Uncharacterized protein</fullName>
    </submittedName>
</protein>
<gene>
    <name evidence="2" type="ORF">IMG5_135000</name>
</gene>
<name>G0QWT7_ICHMU</name>
<dbReference type="RefSeq" id="XP_004031913.1">
    <property type="nucleotide sequence ID" value="XM_004031865.1"/>
</dbReference>
<keyword evidence="3" id="KW-1185">Reference proteome</keyword>
<accession>G0QWT7</accession>
<evidence type="ECO:0000313" key="2">
    <source>
        <dbReference type="EMBL" id="EGR30326.1"/>
    </source>
</evidence>
<feature type="region of interest" description="Disordered" evidence="1">
    <location>
        <begin position="1"/>
        <end position="53"/>
    </location>
</feature>
<proteinExistence type="predicted"/>
<reference evidence="2 3" key="1">
    <citation type="submission" date="2011-07" db="EMBL/GenBank/DDBJ databases">
        <authorList>
            <person name="Coyne R."/>
            <person name="Brami D."/>
            <person name="Johnson J."/>
            <person name="Hostetler J."/>
            <person name="Hannick L."/>
            <person name="Clark T."/>
            <person name="Cassidy-Hanley D."/>
            <person name="Inman J."/>
        </authorList>
    </citation>
    <scope>NUCLEOTIDE SEQUENCE [LARGE SCALE GENOMIC DNA]</scope>
    <source>
        <strain evidence="2 3">G5</strain>
    </source>
</reference>
<evidence type="ECO:0000313" key="3">
    <source>
        <dbReference type="Proteomes" id="UP000008983"/>
    </source>
</evidence>
<dbReference type="Proteomes" id="UP000008983">
    <property type="component" value="Unassembled WGS sequence"/>
</dbReference>
<dbReference type="InParanoid" id="G0QWT7"/>
<dbReference type="AlphaFoldDB" id="G0QWT7"/>
<organism evidence="2 3">
    <name type="scientific">Ichthyophthirius multifiliis</name>
    <name type="common">White spot disease agent</name>
    <name type="synonym">Ich</name>
    <dbReference type="NCBI Taxonomy" id="5932"/>
    <lineage>
        <taxon>Eukaryota</taxon>
        <taxon>Sar</taxon>
        <taxon>Alveolata</taxon>
        <taxon>Ciliophora</taxon>
        <taxon>Intramacronucleata</taxon>
        <taxon>Oligohymenophorea</taxon>
        <taxon>Hymenostomatida</taxon>
        <taxon>Ophryoglenina</taxon>
        <taxon>Ichthyophthirius</taxon>
    </lineage>
</organism>
<dbReference type="EMBL" id="GL984013">
    <property type="protein sequence ID" value="EGR30326.1"/>
    <property type="molecule type" value="Genomic_DNA"/>
</dbReference>
<sequence>MTEIFSNIPENNENEDEEEEEENDEVDEDENVSENAQKYHNNNFDGRNARYSQ</sequence>
<evidence type="ECO:0000256" key="1">
    <source>
        <dbReference type="SAM" id="MobiDB-lite"/>
    </source>
</evidence>
<feature type="compositionally biased region" description="Polar residues" evidence="1">
    <location>
        <begin position="36"/>
        <end position="53"/>
    </location>
</feature>
<dbReference type="GeneID" id="14906429"/>
<feature type="compositionally biased region" description="Acidic residues" evidence="1">
    <location>
        <begin position="12"/>
        <end position="32"/>
    </location>
</feature>